<feature type="compositionally biased region" description="Polar residues" evidence="1">
    <location>
        <begin position="245"/>
        <end position="261"/>
    </location>
</feature>
<proteinExistence type="predicted"/>
<dbReference type="GO" id="GO:0000981">
    <property type="term" value="F:DNA-binding transcription factor activity, RNA polymerase II-specific"/>
    <property type="evidence" value="ECO:0007669"/>
    <property type="project" value="InterPro"/>
</dbReference>
<dbReference type="CDD" id="cd00067">
    <property type="entry name" value="GAL4"/>
    <property type="match status" value="1"/>
</dbReference>
<dbReference type="GO" id="GO:0008270">
    <property type="term" value="F:zinc ion binding"/>
    <property type="evidence" value="ECO:0007669"/>
    <property type="project" value="InterPro"/>
</dbReference>
<dbReference type="InterPro" id="IPR036864">
    <property type="entry name" value="Zn2-C6_fun-type_DNA-bd_sf"/>
</dbReference>
<dbReference type="PROSITE" id="PS50048">
    <property type="entry name" value="ZN2_CY6_FUNGAL_2"/>
    <property type="match status" value="1"/>
</dbReference>
<reference evidence="3" key="1">
    <citation type="submission" date="2020-05" db="EMBL/GenBank/DDBJ databases">
        <title>Mycena genomes resolve the evolution of fungal bioluminescence.</title>
        <authorList>
            <person name="Tsai I.J."/>
        </authorList>
    </citation>
    <scope>NUCLEOTIDE SEQUENCE</scope>
    <source>
        <strain evidence="3">171206Taipei</strain>
    </source>
</reference>
<dbReference type="InterPro" id="IPR001138">
    <property type="entry name" value="Zn2Cys6_DnaBD"/>
</dbReference>
<protein>
    <submittedName>
        <fullName evidence="3">Zn(2)-C6 fungal-type domain-containing protein</fullName>
    </submittedName>
</protein>
<feature type="region of interest" description="Disordered" evidence="1">
    <location>
        <begin position="121"/>
        <end position="147"/>
    </location>
</feature>
<evidence type="ECO:0000313" key="4">
    <source>
        <dbReference type="Proteomes" id="UP000636479"/>
    </source>
</evidence>
<sequence length="289" mass="31448">MSTQILPYPIRLPSYEELARAADIDGLFSRPYQPTSRPMKGPGVVLPPLKVPSHPLRKQEGPSGGVHDRFLDLARHCPAAPPAKEWTTPYSPICRPSPASLVAPVTPVTTALPPPIISAPSPHPPPIRARHPQLENALPPQQPQHDTLDTRPQPLIFSLALRPGMPAGRTKKQALSCFFCRERKIACGRPEDGGVDGRCNQCARRKIACTYPTVSHRGQHSRLKSAQAARSNRSHKGAGPEMDSESMSLSPSPERTSSPLSASPRDSYAGVTLFSVQRQARYGHGNRMS</sequence>
<dbReference type="Proteomes" id="UP000636479">
    <property type="component" value="Unassembled WGS sequence"/>
</dbReference>
<organism evidence="3 4">
    <name type="scientific">Mycena indigotica</name>
    <dbReference type="NCBI Taxonomy" id="2126181"/>
    <lineage>
        <taxon>Eukaryota</taxon>
        <taxon>Fungi</taxon>
        <taxon>Dikarya</taxon>
        <taxon>Basidiomycota</taxon>
        <taxon>Agaricomycotina</taxon>
        <taxon>Agaricomycetes</taxon>
        <taxon>Agaricomycetidae</taxon>
        <taxon>Agaricales</taxon>
        <taxon>Marasmiineae</taxon>
        <taxon>Mycenaceae</taxon>
        <taxon>Mycena</taxon>
    </lineage>
</organism>
<feature type="region of interest" description="Disordered" evidence="1">
    <location>
        <begin position="214"/>
        <end position="268"/>
    </location>
</feature>
<name>A0A8H6TD07_9AGAR</name>
<evidence type="ECO:0000259" key="2">
    <source>
        <dbReference type="PROSITE" id="PS50048"/>
    </source>
</evidence>
<dbReference type="SUPFAM" id="SSF57701">
    <property type="entry name" value="Zn2/Cys6 DNA-binding domain"/>
    <property type="match status" value="1"/>
</dbReference>
<dbReference type="EMBL" id="JACAZF010000001">
    <property type="protein sequence ID" value="KAF7316565.1"/>
    <property type="molecule type" value="Genomic_DNA"/>
</dbReference>
<evidence type="ECO:0000256" key="1">
    <source>
        <dbReference type="SAM" id="MobiDB-lite"/>
    </source>
</evidence>
<evidence type="ECO:0000313" key="3">
    <source>
        <dbReference type="EMBL" id="KAF7316565.1"/>
    </source>
</evidence>
<dbReference type="RefSeq" id="XP_037226588.1">
    <property type="nucleotide sequence ID" value="XM_037358678.1"/>
</dbReference>
<dbReference type="GeneID" id="59341194"/>
<dbReference type="PROSITE" id="PS00463">
    <property type="entry name" value="ZN2_CY6_FUNGAL_1"/>
    <property type="match status" value="1"/>
</dbReference>
<comment type="caution">
    <text evidence="3">The sequence shown here is derived from an EMBL/GenBank/DDBJ whole genome shotgun (WGS) entry which is preliminary data.</text>
</comment>
<dbReference type="Gene3D" id="4.10.240.10">
    <property type="entry name" value="Zn(2)-C6 fungal-type DNA-binding domain"/>
    <property type="match status" value="1"/>
</dbReference>
<accession>A0A8H6TD07</accession>
<keyword evidence="4" id="KW-1185">Reference proteome</keyword>
<dbReference type="OrthoDB" id="39175at2759"/>
<dbReference type="AlphaFoldDB" id="A0A8H6TD07"/>
<feature type="domain" description="Zn(2)-C6 fungal-type" evidence="2">
    <location>
        <begin position="176"/>
        <end position="211"/>
    </location>
</feature>
<gene>
    <name evidence="3" type="ORF">MIND_00176000</name>
</gene>